<feature type="compositionally biased region" description="Basic and acidic residues" evidence="1">
    <location>
        <begin position="22"/>
        <end position="32"/>
    </location>
</feature>
<feature type="compositionally biased region" description="Polar residues" evidence="1">
    <location>
        <begin position="153"/>
        <end position="162"/>
    </location>
</feature>
<reference evidence="2 3" key="1">
    <citation type="submission" date="2022-05" db="EMBL/GenBank/DDBJ databases">
        <authorList>
            <consortium name="Genoscope - CEA"/>
            <person name="William W."/>
        </authorList>
    </citation>
    <scope>NUCLEOTIDE SEQUENCE [LARGE SCALE GENOMIC DNA]</scope>
</reference>
<feature type="compositionally biased region" description="Basic and acidic residues" evidence="1">
    <location>
        <begin position="163"/>
        <end position="176"/>
    </location>
</feature>
<proteinExistence type="predicted"/>
<dbReference type="AlphaFoldDB" id="A0AAU9XA86"/>
<organism evidence="2 3">
    <name type="scientific">Pocillopora meandrina</name>
    <dbReference type="NCBI Taxonomy" id="46732"/>
    <lineage>
        <taxon>Eukaryota</taxon>
        <taxon>Metazoa</taxon>
        <taxon>Cnidaria</taxon>
        <taxon>Anthozoa</taxon>
        <taxon>Hexacorallia</taxon>
        <taxon>Scleractinia</taxon>
        <taxon>Astrocoeniina</taxon>
        <taxon>Pocilloporidae</taxon>
        <taxon>Pocillopora</taxon>
    </lineage>
</organism>
<dbReference type="EMBL" id="CALNXJ010000036">
    <property type="protein sequence ID" value="CAH3142023.1"/>
    <property type="molecule type" value="Genomic_DNA"/>
</dbReference>
<sequence>MQVCLMPMSSNMAQQSTRKKIPARDSKTQQEIDRQHTLLAADLDKRALKGNAKVEDRRHYKEFTGLSKKEKRERFQIQQQRKEILDDLKKVRRGYTGHYDESKSPIENIQSALKQQCLTPLRSSRLDVPRAYPVRKTKSMEHMPVVKPGCVSQRGSEIQQRPESVDLVEKPTHSNK</sequence>
<feature type="region of interest" description="Disordered" evidence="1">
    <location>
        <begin position="133"/>
        <end position="176"/>
    </location>
</feature>
<comment type="caution">
    <text evidence="2">The sequence shown here is derived from an EMBL/GenBank/DDBJ whole genome shotgun (WGS) entry which is preliminary data.</text>
</comment>
<evidence type="ECO:0000313" key="3">
    <source>
        <dbReference type="Proteomes" id="UP001159428"/>
    </source>
</evidence>
<dbReference type="Proteomes" id="UP001159428">
    <property type="component" value="Unassembled WGS sequence"/>
</dbReference>
<gene>
    <name evidence="2" type="ORF">PMEA_00019905</name>
</gene>
<name>A0AAU9XA86_9CNID</name>
<keyword evidence="3" id="KW-1185">Reference proteome</keyword>
<accession>A0AAU9XA86</accession>
<feature type="region of interest" description="Disordered" evidence="1">
    <location>
        <begin position="1"/>
        <end position="32"/>
    </location>
</feature>
<evidence type="ECO:0008006" key="4">
    <source>
        <dbReference type="Google" id="ProtNLM"/>
    </source>
</evidence>
<evidence type="ECO:0000256" key="1">
    <source>
        <dbReference type="SAM" id="MobiDB-lite"/>
    </source>
</evidence>
<evidence type="ECO:0000313" key="2">
    <source>
        <dbReference type="EMBL" id="CAH3142023.1"/>
    </source>
</evidence>
<protein>
    <recommendedName>
        <fullName evidence="4">FAM192A/Fyv6 N-terminal domain-containing protein</fullName>
    </recommendedName>
</protein>